<feature type="domain" description="PLOD1-3-like GT" evidence="3">
    <location>
        <begin position="808"/>
        <end position="1008"/>
    </location>
</feature>
<evidence type="ECO:0000313" key="4">
    <source>
        <dbReference type="EMBL" id="CAK9059518.1"/>
    </source>
</evidence>
<feature type="region of interest" description="Disordered" evidence="1">
    <location>
        <begin position="163"/>
        <end position="192"/>
    </location>
</feature>
<reference evidence="4 5" key="1">
    <citation type="submission" date="2024-02" db="EMBL/GenBank/DDBJ databases">
        <authorList>
            <person name="Chen Y."/>
            <person name="Shah S."/>
            <person name="Dougan E. K."/>
            <person name="Thang M."/>
            <person name="Chan C."/>
        </authorList>
    </citation>
    <scope>NUCLEOTIDE SEQUENCE [LARGE SCALE GENOMIC DNA]</scope>
</reference>
<organism evidence="4 5">
    <name type="scientific">Durusdinium trenchii</name>
    <dbReference type="NCBI Taxonomy" id="1381693"/>
    <lineage>
        <taxon>Eukaryota</taxon>
        <taxon>Sar</taxon>
        <taxon>Alveolata</taxon>
        <taxon>Dinophyceae</taxon>
        <taxon>Suessiales</taxon>
        <taxon>Symbiodiniaceae</taxon>
        <taxon>Durusdinium</taxon>
    </lineage>
</organism>
<dbReference type="SUPFAM" id="SSF56672">
    <property type="entry name" value="DNA/RNA polymerases"/>
    <property type="match status" value="1"/>
</dbReference>
<sequence>GISFATQGASQIASPDRQRRADDRTNMLPVTVRMLEIAHAASKSNGDGELHFHGSETSPGMLLLVANVKAVHAQQTNMAEFTVEDGTGELRARFFATDGEAQEKAIQSFTVGSWVKLFGHFRSSPSPHFSVSILRPVKSADDVTHHLLEVAHSALKCAQQTGGLSADLTTPAPKLQSTEPWTPEKSTTPDAEPHMEVDAEGAKMPVPVSTQITVLEGVPLRSALMKILQAKAEQGDEVGYSAPEAVQKLEKDNKVSLDSVKKMLIQLVDEGEEQPRKLLLPKPKYHFVIPPGQSAAALTPDLLSGDSSGPPLASSSLASIKKDKGSINPLILIKSLRFIAKYAEIDPLKEHCAKSRTFEPDFLFPDYLGPGPISDTILLRPMPFYKAIDLSERGRKRQRIEGLLVFDTALEVEDSDVSAAPWALVLTFQMVAGSTVVRSGRSHSVRMYSSQPFRLQAFQSLASVAEDNDVALFDLLKSGVRLGTDGPLPPSGSWPLKTDATKDLESARMAASDFTLADCNWSSAEQSPELVGQLIQTEIEDGYVTHIPGGLQEIKARWGTRVAVGRLAVATHPTRNPRLVLDSSVCGVNTAAAASIPEKTFNPSLADLRSAHTLGHAQQTTLLSIDIKAAHKRIRVHEQDQGYLAFSYRTAGREYWYTYNVTHFGGTFSAWYWSRLGGALLRLLHRVLYCRHTAVLYVDDFLFLFDSPTALLQSAIVLATLHYLSAMHSVILMSDMSISLSLIPRFQIKAAADACADEASFGLGAWIEFPSGLTSWCAYQGVEQAVRFLPAAGVLDGMTQEIDAQSTRVHLVTYCNEAQSSMGFLLASAAANGLPTVVLGFGDHAWWPEGLGRKINALRRFVLDSALKPNDLVLFADAYDVLIQSTEQEIRESFERLERRLNVSLIFNGDRDCAPRLPDVCTDPRPVDVWLHPRVYLNSGAFIGRTFAMKSILLQDPVSDVMPGGDQAFYQRKFMSHPHAMSVDTDCQLLCTVARNLDAEGLRQLSNGTVVFSSAATSVSIPSILHFPGGGHWPMWQQGLPSSVIQEVFRKRFPEQFKAGRSPPTRLTRKTRP</sequence>
<dbReference type="InterPro" id="IPR000477">
    <property type="entry name" value="RT_dom"/>
</dbReference>
<dbReference type="Pfam" id="PF00078">
    <property type="entry name" value="RVT_1"/>
    <property type="match status" value="1"/>
</dbReference>
<feature type="non-terminal residue" evidence="4">
    <location>
        <position position="1"/>
    </location>
</feature>
<keyword evidence="5" id="KW-1185">Reference proteome</keyword>
<dbReference type="EMBL" id="CAXAMM010026725">
    <property type="protein sequence ID" value="CAK9059518.1"/>
    <property type="molecule type" value="Genomic_DNA"/>
</dbReference>
<evidence type="ECO:0000259" key="2">
    <source>
        <dbReference type="Pfam" id="PF00078"/>
    </source>
</evidence>
<dbReference type="InterPro" id="IPR043502">
    <property type="entry name" value="DNA/RNA_pol_sf"/>
</dbReference>
<protein>
    <submittedName>
        <fullName evidence="4">2-oxoglutarate 5-dioxygenase (Procollagen lysyl hydroxylase)</fullName>
    </submittedName>
</protein>
<dbReference type="InterPro" id="IPR012340">
    <property type="entry name" value="NA-bd_OB-fold"/>
</dbReference>
<accession>A0ABP0N6W1</accession>
<dbReference type="Pfam" id="PF25342">
    <property type="entry name" value="GT_PLOD"/>
    <property type="match status" value="1"/>
</dbReference>
<dbReference type="SUPFAM" id="SSF50249">
    <property type="entry name" value="Nucleic acid-binding proteins"/>
    <property type="match status" value="1"/>
</dbReference>
<evidence type="ECO:0000313" key="5">
    <source>
        <dbReference type="Proteomes" id="UP001642464"/>
    </source>
</evidence>
<feature type="compositionally biased region" description="Polar residues" evidence="1">
    <location>
        <begin position="175"/>
        <end position="189"/>
    </location>
</feature>
<proteinExistence type="predicted"/>
<dbReference type="CDD" id="cd22997">
    <property type="entry name" value="GT_LH"/>
    <property type="match status" value="1"/>
</dbReference>
<feature type="domain" description="Reverse transcriptase" evidence="2">
    <location>
        <begin position="606"/>
        <end position="714"/>
    </location>
</feature>
<comment type="caution">
    <text evidence="4">The sequence shown here is derived from an EMBL/GenBank/DDBJ whole genome shotgun (WGS) entry which is preliminary data.</text>
</comment>
<evidence type="ECO:0000256" key="1">
    <source>
        <dbReference type="SAM" id="MobiDB-lite"/>
    </source>
</evidence>
<dbReference type="InterPro" id="IPR057589">
    <property type="entry name" value="GT_PLOD"/>
</dbReference>
<dbReference type="Gene3D" id="2.40.50.140">
    <property type="entry name" value="Nucleic acid-binding proteins"/>
    <property type="match status" value="1"/>
</dbReference>
<feature type="compositionally biased region" description="Polar residues" evidence="1">
    <location>
        <begin position="1"/>
        <end position="13"/>
    </location>
</feature>
<evidence type="ECO:0000259" key="3">
    <source>
        <dbReference type="Pfam" id="PF25342"/>
    </source>
</evidence>
<name>A0ABP0N6W1_9DINO</name>
<gene>
    <name evidence="4" type="ORF">SCF082_LOCUS31518</name>
</gene>
<dbReference type="Proteomes" id="UP001642464">
    <property type="component" value="Unassembled WGS sequence"/>
</dbReference>
<feature type="region of interest" description="Disordered" evidence="1">
    <location>
        <begin position="1"/>
        <end position="23"/>
    </location>
</feature>